<feature type="compositionally biased region" description="Basic and acidic residues" evidence="2">
    <location>
        <begin position="190"/>
        <end position="201"/>
    </location>
</feature>
<evidence type="ECO:0000313" key="5">
    <source>
        <dbReference type="Proteomes" id="UP000094043"/>
    </source>
</evidence>
<evidence type="ECO:0000256" key="1">
    <source>
        <dbReference type="SAM" id="Coils"/>
    </source>
</evidence>
<feature type="compositionally biased region" description="Low complexity" evidence="2">
    <location>
        <begin position="386"/>
        <end position="408"/>
    </location>
</feature>
<feature type="region of interest" description="Disordered" evidence="2">
    <location>
        <begin position="1"/>
        <end position="20"/>
    </location>
</feature>
<feature type="coiled-coil region" evidence="1">
    <location>
        <begin position="652"/>
        <end position="679"/>
    </location>
</feature>
<feature type="compositionally biased region" description="Basic and acidic residues" evidence="2">
    <location>
        <begin position="151"/>
        <end position="160"/>
    </location>
</feature>
<feature type="region of interest" description="Disordered" evidence="2">
    <location>
        <begin position="834"/>
        <end position="897"/>
    </location>
</feature>
<dbReference type="CDD" id="cd00024">
    <property type="entry name" value="CD_CSD"/>
    <property type="match status" value="1"/>
</dbReference>
<dbReference type="Gene3D" id="2.40.50.40">
    <property type="match status" value="1"/>
</dbReference>
<feature type="compositionally biased region" description="Basic and acidic residues" evidence="2">
    <location>
        <begin position="847"/>
        <end position="866"/>
    </location>
</feature>
<sequence length="944" mass="108113">MSRSPSPSFPETQFISKDDDDDNLYDALDILDERGPKVKGEYLVKWSGVDQLTGLPWEPSWVAKNGCTDELIKDWKEKKRKDPSIVGREAKKWEGIQRARAQKKKGTKRKRNSNSRRNDDIVVKKEKLEDYESNQSQVTKQSRLSMEDTPEIDHTTDSSKSHLSSLHISVPPVRIHQHSTSSTSSLPKDSGSRDVRFRDNSSHINNTQELRSDFHEPAQITVASKETKSSISKTNDQTKRKRKKTLSERSEPLSRPVIPQPTHLNFSSQSLPTPHLAHTQAQTNSPILRKSPSREYDSSVTCSSDLSTMHITSVLENNDQFNAEDTGDTVPQTQVKRLHQSQADEQIELFSSFSPQWERSVEALDKDKNNTIERSLSLHQGRDSLSDSPLSAPSSSLSPTSPSRLTSLHYVSTPLQKKKSPQSSVKSSSKAAKKNLNVLKEAMQGRSTNARQKKRPERQDEENHVKARERTEISKGVLVTWEYLDSLEAEKDKELEWLKHEYEKKEKDTERELIRLQGALSSLQALDKANRRKLEDMKRDSKALIDAVEKMKDERARQLQQTNAFENLTHDLKAQLQTSKRHLQTLVAERNKWQEQSRKGTDILKESMDKNVVKFQMVEEENQTLSKESSEKKAQMPDMEHQSKDCPNSKVLDETKAALTSLQKQHKELQIAFSQEKERVQTLTRHSKSLEKKQAGISEDLEFVRSQYNEASTRAVEEVRMNTSLRDQVTRLKEQLRLGLAQRQLHSTSFQSIHFSELRKLRAQLRILLDQARLTDDDVRNRARLYEKYKEEYDGIVRTASEQSDKIVKLEERVEELLDQVERLRAVKMGLLEESESDSENENVGEEQCKTGKLENLYDNRREQYTRRPFPTNPGSEQGQDPFVAQAPQCQADSQEEKQGGSGFLCKWRDEGTACMVVCDTAEEILAHGIAHQKNEMLSKGLLP</sequence>
<evidence type="ECO:0000313" key="4">
    <source>
        <dbReference type="EMBL" id="WVN88092.1"/>
    </source>
</evidence>
<dbReference type="Proteomes" id="UP000094043">
    <property type="component" value="Chromosome 4"/>
</dbReference>
<protein>
    <recommendedName>
        <fullName evidence="3">Chromo domain-containing protein</fullName>
    </recommendedName>
</protein>
<accession>A0AAJ8JTI9</accession>
<feature type="compositionally biased region" description="Basic and acidic residues" evidence="2">
    <location>
        <begin position="457"/>
        <end position="467"/>
    </location>
</feature>
<organism evidence="4 5">
    <name type="scientific">Cryptococcus depauperatus CBS 7841</name>
    <dbReference type="NCBI Taxonomy" id="1295531"/>
    <lineage>
        <taxon>Eukaryota</taxon>
        <taxon>Fungi</taxon>
        <taxon>Dikarya</taxon>
        <taxon>Basidiomycota</taxon>
        <taxon>Agaricomycotina</taxon>
        <taxon>Tremellomycetes</taxon>
        <taxon>Tremellales</taxon>
        <taxon>Cryptococcaceae</taxon>
        <taxon>Cryptococcus</taxon>
    </lineage>
</organism>
<feature type="compositionally biased region" description="Basic and acidic residues" evidence="2">
    <location>
        <begin position="116"/>
        <end position="130"/>
    </location>
</feature>
<feature type="coiled-coil region" evidence="1">
    <location>
        <begin position="800"/>
        <end position="834"/>
    </location>
</feature>
<feature type="compositionally biased region" description="Low complexity" evidence="2">
    <location>
        <begin position="421"/>
        <end position="438"/>
    </location>
</feature>
<feature type="domain" description="Chromo" evidence="3">
    <location>
        <begin position="25"/>
        <end position="87"/>
    </location>
</feature>
<evidence type="ECO:0000256" key="2">
    <source>
        <dbReference type="SAM" id="MobiDB-lite"/>
    </source>
</evidence>
<feature type="region of interest" description="Disordered" evidence="2">
    <location>
        <begin position="378"/>
        <end position="467"/>
    </location>
</feature>
<feature type="compositionally biased region" description="Polar residues" evidence="2">
    <location>
        <begin position="1"/>
        <end position="15"/>
    </location>
</feature>
<feature type="compositionally biased region" description="Acidic residues" evidence="2">
    <location>
        <begin position="834"/>
        <end position="845"/>
    </location>
</feature>
<feature type="compositionally biased region" description="Basic and acidic residues" evidence="2">
    <location>
        <begin position="78"/>
        <end position="97"/>
    </location>
</feature>
<dbReference type="RefSeq" id="XP_066068792.1">
    <property type="nucleotide sequence ID" value="XM_066212695.1"/>
</dbReference>
<dbReference type="EMBL" id="CP143787">
    <property type="protein sequence ID" value="WVN88092.1"/>
    <property type="molecule type" value="Genomic_DNA"/>
</dbReference>
<dbReference type="KEGG" id="cdep:91087502"/>
<feature type="compositionally biased region" description="Basic and acidic residues" evidence="2">
    <location>
        <begin position="628"/>
        <end position="644"/>
    </location>
</feature>
<feature type="compositionally biased region" description="Polar residues" evidence="2">
    <location>
        <begin position="262"/>
        <end position="272"/>
    </location>
</feature>
<reference evidence="4" key="1">
    <citation type="submission" date="2016-06" db="EMBL/GenBank/DDBJ databases">
        <authorList>
            <person name="Cuomo C."/>
            <person name="Litvintseva A."/>
            <person name="Heitman J."/>
            <person name="Chen Y."/>
            <person name="Sun S."/>
            <person name="Springer D."/>
            <person name="Dromer F."/>
            <person name="Young S."/>
            <person name="Zeng Q."/>
            <person name="Chapman S."/>
            <person name="Gujja S."/>
            <person name="Saif S."/>
            <person name="Birren B."/>
        </authorList>
    </citation>
    <scope>NUCLEOTIDE SEQUENCE</scope>
    <source>
        <strain evidence="4">CBS 7841</strain>
    </source>
</reference>
<gene>
    <name evidence="4" type="ORF">L203_103291</name>
</gene>
<feature type="compositionally biased region" description="Polar residues" evidence="2">
    <location>
        <begin position="133"/>
        <end position="144"/>
    </location>
</feature>
<reference evidence="4" key="3">
    <citation type="submission" date="2024-01" db="EMBL/GenBank/DDBJ databases">
        <authorList>
            <person name="Coelho M.A."/>
            <person name="David-Palma M."/>
            <person name="Shea T."/>
            <person name="Sun S."/>
            <person name="Cuomo C.A."/>
            <person name="Heitman J."/>
        </authorList>
    </citation>
    <scope>NUCLEOTIDE SEQUENCE</scope>
    <source>
        <strain evidence="4">CBS 7841</strain>
    </source>
</reference>
<keyword evidence="5" id="KW-1185">Reference proteome</keyword>
<feature type="coiled-coil region" evidence="1">
    <location>
        <begin position="499"/>
        <end position="596"/>
    </location>
</feature>
<feature type="region of interest" description="Disordered" evidence="2">
    <location>
        <begin position="78"/>
        <end position="298"/>
    </location>
</feature>
<dbReference type="GeneID" id="91087502"/>
<dbReference type="PROSITE" id="PS50013">
    <property type="entry name" value="CHROMO_2"/>
    <property type="match status" value="1"/>
</dbReference>
<proteinExistence type="predicted"/>
<keyword evidence="1" id="KW-0175">Coiled coil</keyword>
<dbReference type="InterPro" id="IPR000953">
    <property type="entry name" value="Chromo/chromo_shadow_dom"/>
</dbReference>
<dbReference type="AlphaFoldDB" id="A0AAJ8JTI9"/>
<feature type="region of interest" description="Disordered" evidence="2">
    <location>
        <begin position="620"/>
        <end position="647"/>
    </location>
</feature>
<feature type="compositionally biased region" description="Basic residues" evidence="2">
    <location>
        <begin position="100"/>
        <end position="114"/>
    </location>
</feature>
<reference evidence="4" key="2">
    <citation type="journal article" date="2022" name="Elife">
        <title>Obligate sexual reproduction of a homothallic fungus closely related to the Cryptococcus pathogenic species complex.</title>
        <authorList>
            <person name="Passer A.R."/>
            <person name="Clancey S.A."/>
            <person name="Shea T."/>
            <person name="David-Palma M."/>
            <person name="Averette A.F."/>
            <person name="Boekhout T."/>
            <person name="Porcel B.M."/>
            <person name="Nowrousian M."/>
            <person name="Cuomo C.A."/>
            <person name="Sun S."/>
            <person name="Heitman J."/>
            <person name="Coelho M.A."/>
        </authorList>
    </citation>
    <scope>NUCLEOTIDE SEQUENCE</scope>
    <source>
        <strain evidence="4">CBS 7841</strain>
    </source>
</reference>
<evidence type="ECO:0000259" key="3">
    <source>
        <dbReference type="PROSITE" id="PS50013"/>
    </source>
</evidence>
<feature type="compositionally biased region" description="Polar residues" evidence="2">
    <location>
        <begin position="221"/>
        <end position="235"/>
    </location>
</feature>
<name>A0AAJ8JTI9_9TREE</name>